<dbReference type="Proteomes" id="UP000251075">
    <property type="component" value="Unassembled WGS sequence"/>
</dbReference>
<dbReference type="EMBL" id="PGTO01000003">
    <property type="protein sequence ID" value="RAU22843.1"/>
    <property type="molecule type" value="Genomic_DNA"/>
</dbReference>
<dbReference type="RefSeq" id="WP_112142826.1">
    <property type="nucleotide sequence ID" value="NZ_PGTO01000003.1"/>
</dbReference>
<evidence type="ECO:0000313" key="3">
    <source>
        <dbReference type="EMBL" id="RAU22843.1"/>
    </source>
</evidence>
<keyword evidence="2" id="KW-0732">Signal</keyword>
<keyword evidence="4" id="KW-1185">Reference proteome</keyword>
<proteinExistence type="predicted"/>
<gene>
    <name evidence="3" type="ORF">CU669_05505</name>
</gene>
<organism evidence="3 4">
    <name type="scientific">Paramagnetospirillum kuznetsovii</name>
    <dbReference type="NCBI Taxonomy" id="2053833"/>
    <lineage>
        <taxon>Bacteria</taxon>
        <taxon>Pseudomonadati</taxon>
        <taxon>Pseudomonadota</taxon>
        <taxon>Alphaproteobacteria</taxon>
        <taxon>Rhodospirillales</taxon>
        <taxon>Magnetospirillaceae</taxon>
        <taxon>Paramagnetospirillum</taxon>
    </lineage>
</organism>
<feature type="transmembrane region" description="Helical" evidence="1">
    <location>
        <begin position="164"/>
        <end position="183"/>
    </location>
</feature>
<sequence length="188" mass="19396">MIKTLALLLVLLLLAHPAQAHKLKVFASAEGAAISGLVYFSGGAKAMGVSGVVQGPDGAEVGRFATAEDGSFRFPVNVRMDHLIMVDAGDGHVASALVAADEFPASLPPTSLPQVAASARSAPTVASVAAAADMDAVEAAVARQIRPLRQQLDAYEEKVRLHDLLGGIGTIFGLFGIVAWLNARGRTS</sequence>
<reference evidence="3 4" key="1">
    <citation type="submission" date="2017-11" db="EMBL/GenBank/DDBJ databases">
        <title>Draft genome sequence of magnetotactic bacterium Magnetospirillum kuznetsovii LBB-42.</title>
        <authorList>
            <person name="Grouzdev D.S."/>
            <person name="Rysina M.S."/>
            <person name="Baslerov R.V."/>
            <person name="Koziaeva V."/>
        </authorList>
    </citation>
    <scope>NUCLEOTIDE SEQUENCE [LARGE SCALE GENOMIC DNA]</scope>
    <source>
        <strain evidence="3 4">LBB-42</strain>
    </source>
</reference>
<keyword evidence="1" id="KW-0472">Membrane</keyword>
<evidence type="ECO:0000313" key="4">
    <source>
        <dbReference type="Proteomes" id="UP000251075"/>
    </source>
</evidence>
<evidence type="ECO:0000256" key="1">
    <source>
        <dbReference type="SAM" id="Phobius"/>
    </source>
</evidence>
<keyword evidence="1" id="KW-0812">Transmembrane</keyword>
<keyword evidence="1" id="KW-1133">Transmembrane helix</keyword>
<comment type="caution">
    <text evidence="3">The sequence shown here is derived from an EMBL/GenBank/DDBJ whole genome shotgun (WGS) entry which is preliminary data.</text>
</comment>
<dbReference type="OrthoDB" id="8447011at2"/>
<accession>A0A364P0L2</accession>
<evidence type="ECO:0000256" key="2">
    <source>
        <dbReference type="SAM" id="SignalP"/>
    </source>
</evidence>
<evidence type="ECO:0008006" key="5">
    <source>
        <dbReference type="Google" id="ProtNLM"/>
    </source>
</evidence>
<name>A0A364P0L2_9PROT</name>
<dbReference type="AlphaFoldDB" id="A0A364P0L2"/>
<feature type="chain" id="PRO_5016710764" description="Cobalt ABC transporter permease" evidence="2">
    <location>
        <begin position="21"/>
        <end position="188"/>
    </location>
</feature>
<feature type="signal peptide" evidence="2">
    <location>
        <begin position="1"/>
        <end position="20"/>
    </location>
</feature>
<protein>
    <recommendedName>
        <fullName evidence="5">Cobalt ABC transporter permease</fullName>
    </recommendedName>
</protein>